<keyword evidence="2" id="KW-1185">Reference proteome</keyword>
<evidence type="ECO:0000313" key="1">
    <source>
        <dbReference type="EMBL" id="MCE3216688.1"/>
    </source>
</evidence>
<feature type="non-terminal residue" evidence="1">
    <location>
        <position position="1"/>
    </location>
</feature>
<protein>
    <submittedName>
        <fullName evidence="1">Uncharacterized protein</fullName>
    </submittedName>
</protein>
<dbReference type="EMBL" id="JACEIK010013891">
    <property type="protein sequence ID" value="MCE3216688.1"/>
    <property type="molecule type" value="Genomic_DNA"/>
</dbReference>
<evidence type="ECO:0000313" key="2">
    <source>
        <dbReference type="Proteomes" id="UP000823775"/>
    </source>
</evidence>
<comment type="caution">
    <text evidence="1">The sequence shown here is derived from an EMBL/GenBank/DDBJ whole genome shotgun (WGS) entry which is preliminary data.</text>
</comment>
<reference evidence="1 2" key="1">
    <citation type="journal article" date="2021" name="BMC Genomics">
        <title>Datura genome reveals duplications of psychoactive alkaloid biosynthetic genes and high mutation rate following tissue culture.</title>
        <authorList>
            <person name="Rajewski A."/>
            <person name="Carter-House D."/>
            <person name="Stajich J."/>
            <person name="Litt A."/>
        </authorList>
    </citation>
    <scope>NUCLEOTIDE SEQUENCE [LARGE SCALE GENOMIC DNA]</scope>
    <source>
        <strain evidence="1">AR-01</strain>
    </source>
</reference>
<name>A0ABS8WWV3_DATST</name>
<sequence>GRSIFGRWKPLSRHLLPMSRPLPRRVCHCTEMACVRPTHAQGSWAPCASLVARRTSCSACLLLPRVAYSTNGLAP</sequence>
<proteinExistence type="predicted"/>
<gene>
    <name evidence="1" type="ORF">HAX54_007573</name>
</gene>
<dbReference type="Proteomes" id="UP000823775">
    <property type="component" value="Unassembled WGS sequence"/>
</dbReference>
<accession>A0ABS8WWV3</accession>
<feature type="non-terminal residue" evidence="1">
    <location>
        <position position="75"/>
    </location>
</feature>
<organism evidence="1 2">
    <name type="scientific">Datura stramonium</name>
    <name type="common">Jimsonweed</name>
    <name type="synonym">Common thornapple</name>
    <dbReference type="NCBI Taxonomy" id="4076"/>
    <lineage>
        <taxon>Eukaryota</taxon>
        <taxon>Viridiplantae</taxon>
        <taxon>Streptophyta</taxon>
        <taxon>Embryophyta</taxon>
        <taxon>Tracheophyta</taxon>
        <taxon>Spermatophyta</taxon>
        <taxon>Magnoliopsida</taxon>
        <taxon>eudicotyledons</taxon>
        <taxon>Gunneridae</taxon>
        <taxon>Pentapetalae</taxon>
        <taxon>asterids</taxon>
        <taxon>lamiids</taxon>
        <taxon>Solanales</taxon>
        <taxon>Solanaceae</taxon>
        <taxon>Solanoideae</taxon>
        <taxon>Datureae</taxon>
        <taxon>Datura</taxon>
    </lineage>
</organism>